<proteinExistence type="predicted"/>
<reference evidence="1" key="2">
    <citation type="journal article" date="2015" name="Fish Shellfish Immunol.">
        <title>Early steps in the European eel (Anguilla anguilla)-Vibrio vulnificus interaction in the gills: Role of the RtxA13 toxin.</title>
        <authorList>
            <person name="Callol A."/>
            <person name="Pajuelo D."/>
            <person name="Ebbesson L."/>
            <person name="Teles M."/>
            <person name="MacKenzie S."/>
            <person name="Amaro C."/>
        </authorList>
    </citation>
    <scope>NUCLEOTIDE SEQUENCE</scope>
</reference>
<dbReference type="AlphaFoldDB" id="A0A0E9ULT3"/>
<organism evidence="1">
    <name type="scientific">Anguilla anguilla</name>
    <name type="common">European freshwater eel</name>
    <name type="synonym">Muraena anguilla</name>
    <dbReference type="NCBI Taxonomy" id="7936"/>
    <lineage>
        <taxon>Eukaryota</taxon>
        <taxon>Metazoa</taxon>
        <taxon>Chordata</taxon>
        <taxon>Craniata</taxon>
        <taxon>Vertebrata</taxon>
        <taxon>Euteleostomi</taxon>
        <taxon>Actinopterygii</taxon>
        <taxon>Neopterygii</taxon>
        <taxon>Teleostei</taxon>
        <taxon>Anguilliformes</taxon>
        <taxon>Anguillidae</taxon>
        <taxon>Anguilla</taxon>
    </lineage>
</organism>
<protein>
    <submittedName>
        <fullName evidence="1">Uncharacterized protein</fullName>
    </submittedName>
</protein>
<name>A0A0E9ULT3_ANGAN</name>
<sequence>MFRVDGDDIFSMTADSLGLISYKNLMKRAIQMHSSSILCVINLTF</sequence>
<reference evidence="1" key="1">
    <citation type="submission" date="2014-11" db="EMBL/GenBank/DDBJ databases">
        <authorList>
            <person name="Amaro Gonzalez C."/>
        </authorList>
    </citation>
    <scope>NUCLEOTIDE SEQUENCE</scope>
</reference>
<dbReference type="EMBL" id="GBXM01041840">
    <property type="protein sequence ID" value="JAH66737.1"/>
    <property type="molecule type" value="Transcribed_RNA"/>
</dbReference>
<accession>A0A0E9ULT3</accession>
<evidence type="ECO:0000313" key="1">
    <source>
        <dbReference type="EMBL" id="JAH66737.1"/>
    </source>
</evidence>